<reference evidence="8 9" key="1">
    <citation type="submission" date="2019-07" db="EMBL/GenBank/DDBJ databases">
        <title>Whole genome shotgun sequence of Cerasibacillus quisquiliarum NBRC 102429.</title>
        <authorList>
            <person name="Hosoyama A."/>
            <person name="Uohara A."/>
            <person name="Ohji S."/>
            <person name="Ichikawa N."/>
        </authorList>
    </citation>
    <scope>NUCLEOTIDE SEQUENCE [LARGE SCALE GENOMIC DNA]</scope>
    <source>
        <strain evidence="8 9">NBRC 102429</strain>
    </source>
</reference>
<organism evidence="8 9">
    <name type="scientific">Cerasibacillus quisquiliarum</name>
    <dbReference type="NCBI Taxonomy" id="227865"/>
    <lineage>
        <taxon>Bacteria</taxon>
        <taxon>Bacillati</taxon>
        <taxon>Bacillota</taxon>
        <taxon>Bacilli</taxon>
        <taxon>Bacillales</taxon>
        <taxon>Bacillaceae</taxon>
        <taxon>Cerasibacillus</taxon>
    </lineage>
</organism>
<dbReference type="InterPro" id="IPR036388">
    <property type="entry name" value="WH-like_DNA-bd_sf"/>
</dbReference>
<dbReference type="RefSeq" id="WP_146938775.1">
    <property type="nucleotide sequence ID" value="NZ_BJXW01000043.1"/>
</dbReference>
<dbReference type="NCBIfam" id="TIGR02937">
    <property type="entry name" value="sigma70-ECF"/>
    <property type="match status" value="1"/>
</dbReference>
<keyword evidence="4" id="KW-0238">DNA-binding</keyword>
<proteinExistence type="inferred from homology"/>
<dbReference type="Pfam" id="PF04545">
    <property type="entry name" value="Sigma70_r4"/>
    <property type="match status" value="1"/>
</dbReference>
<dbReference type="PANTHER" id="PTHR43133:SF51">
    <property type="entry name" value="RNA POLYMERASE SIGMA FACTOR"/>
    <property type="match status" value="1"/>
</dbReference>
<evidence type="ECO:0000256" key="4">
    <source>
        <dbReference type="ARBA" id="ARBA00023125"/>
    </source>
</evidence>
<dbReference type="AlphaFoldDB" id="A0A511V0J5"/>
<keyword evidence="5" id="KW-0804">Transcription</keyword>
<keyword evidence="9" id="KW-1185">Reference proteome</keyword>
<evidence type="ECO:0000256" key="2">
    <source>
        <dbReference type="ARBA" id="ARBA00023015"/>
    </source>
</evidence>
<dbReference type="SUPFAM" id="SSF88946">
    <property type="entry name" value="Sigma2 domain of RNA polymerase sigma factors"/>
    <property type="match status" value="1"/>
</dbReference>
<sequence>MIFIIKHIKRAKKGDSDSFLIIFKKYEKYIYRMAFIYLKDEYDALDVVQEVAYQSFKKIHTLKRPEYFKTWMIKITINCSIDFIKMNKRVLELNQEYTKNVNAMTEDLSLNLMLKSLIDDLNENEKSVLLLKFYLDYTFKEISEILQIPLGTAKSILYRALNKLKKEYLKGEHKT</sequence>
<dbReference type="InterPro" id="IPR039425">
    <property type="entry name" value="RNA_pol_sigma-70-like"/>
</dbReference>
<evidence type="ECO:0000313" key="8">
    <source>
        <dbReference type="EMBL" id="GEN32434.1"/>
    </source>
</evidence>
<dbReference type="GO" id="GO:0016987">
    <property type="term" value="F:sigma factor activity"/>
    <property type="evidence" value="ECO:0007669"/>
    <property type="project" value="UniProtKB-KW"/>
</dbReference>
<feature type="domain" description="RNA polymerase sigma-70 region 4" evidence="7">
    <location>
        <begin position="118"/>
        <end position="166"/>
    </location>
</feature>
<dbReference type="SUPFAM" id="SSF88659">
    <property type="entry name" value="Sigma3 and sigma4 domains of RNA polymerase sigma factors"/>
    <property type="match status" value="1"/>
</dbReference>
<keyword evidence="3" id="KW-0731">Sigma factor</keyword>
<dbReference type="GO" id="GO:0000428">
    <property type="term" value="C:DNA-directed RNA polymerase complex"/>
    <property type="evidence" value="ECO:0007669"/>
    <property type="project" value="UniProtKB-KW"/>
</dbReference>
<dbReference type="InterPro" id="IPR013324">
    <property type="entry name" value="RNA_pol_sigma_r3/r4-like"/>
</dbReference>
<dbReference type="PANTHER" id="PTHR43133">
    <property type="entry name" value="RNA POLYMERASE ECF-TYPE SIGMA FACTO"/>
    <property type="match status" value="1"/>
</dbReference>
<dbReference type="CDD" id="cd06171">
    <property type="entry name" value="Sigma70_r4"/>
    <property type="match status" value="1"/>
</dbReference>
<keyword evidence="8" id="KW-0240">DNA-directed RNA polymerase</keyword>
<name>A0A511V0J5_9BACI</name>
<dbReference type="Gene3D" id="1.10.10.10">
    <property type="entry name" value="Winged helix-like DNA-binding domain superfamily/Winged helix DNA-binding domain"/>
    <property type="match status" value="1"/>
</dbReference>
<dbReference type="InterPro" id="IPR014284">
    <property type="entry name" value="RNA_pol_sigma-70_dom"/>
</dbReference>
<evidence type="ECO:0000313" key="9">
    <source>
        <dbReference type="Proteomes" id="UP000321491"/>
    </source>
</evidence>
<dbReference type="Gene3D" id="1.10.1740.10">
    <property type="match status" value="1"/>
</dbReference>
<dbReference type="InterPro" id="IPR007627">
    <property type="entry name" value="RNA_pol_sigma70_r2"/>
</dbReference>
<evidence type="ECO:0000259" key="7">
    <source>
        <dbReference type="Pfam" id="PF04545"/>
    </source>
</evidence>
<accession>A0A511V0J5</accession>
<gene>
    <name evidence="8" type="ORF">CQU01_26720</name>
</gene>
<comment type="caution">
    <text evidence="8">The sequence shown here is derived from an EMBL/GenBank/DDBJ whole genome shotgun (WGS) entry which is preliminary data.</text>
</comment>
<dbReference type="InterPro" id="IPR007630">
    <property type="entry name" value="RNA_pol_sigma70_r4"/>
</dbReference>
<dbReference type="EMBL" id="BJXW01000043">
    <property type="protein sequence ID" value="GEN32434.1"/>
    <property type="molecule type" value="Genomic_DNA"/>
</dbReference>
<protein>
    <submittedName>
        <fullName evidence="8">DNA-directed RNA polymerase sigma-70 factor</fullName>
    </submittedName>
</protein>
<evidence type="ECO:0000256" key="1">
    <source>
        <dbReference type="ARBA" id="ARBA00010641"/>
    </source>
</evidence>
<evidence type="ECO:0000256" key="5">
    <source>
        <dbReference type="ARBA" id="ARBA00023163"/>
    </source>
</evidence>
<evidence type="ECO:0000256" key="3">
    <source>
        <dbReference type="ARBA" id="ARBA00023082"/>
    </source>
</evidence>
<dbReference type="GO" id="GO:0003677">
    <property type="term" value="F:DNA binding"/>
    <property type="evidence" value="ECO:0007669"/>
    <property type="project" value="UniProtKB-KW"/>
</dbReference>
<feature type="domain" description="RNA polymerase sigma-70 region 2" evidence="6">
    <location>
        <begin position="23"/>
        <end position="89"/>
    </location>
</feature>
<dbReference type="GO" id="GO:0006352">
    <property type="term" value="P:DNA-templated transcription initiation"/>
    <property type="evidence" value="ECO:0007669"/>
    <property type="project" value="InterPro"/>
</dbReference>
<evidence type="ECO:0000259" key="6">
    <source>
        <dbReference type="Pfam" id="PF04542"/>
    </source>
</evidence>
<keyword evidence="2" id="KW-0805">Transcription regulation</keyword>
<dbReference type="Pfam" id="PF04542">
    <property type="entry name" value="Sigma70_r2"/>
    <property type="match status" value="1"/>
</dbReference>
<dbReference type="Proteomes" id="UP000321491">
    <property type="component" value="Unassembled WGS sequence"/>
</dbReference>
<dbReference type="InterPro" id="IPR013325">
    <property type="entry name" value="RNA_pol_sigma_r2"/>
</dbReference>
<comment type="similarity">
    <text evidence="1">Belongs to the sigma-70 factor family. ECF subfamily.</text>
</comment>
<dbReference type="OrthoDB" id="9782703at2"/>